<protein>
    <submittedName>
        <fullName evidence="1">Uncharacterized protein</fullName>
    </submittedName>
</protein>
<organism evidence="1 2">
    <name type="scientific">Collybiopsis confluens</name>
    <dbReference type="NCBI Taxonomy" id="2823264"/>
    <lineage>
        <taxon>Eukaryota</taxon>
        <taxon>Fungi</taxon>
        <taxon>Dikarya</taxon>
        <taxon>Basidiomycota</taxon>
        <taxon>Agaricomycotina</taxon>
        <taxon>Agaricomycetes</taxon>
        <taxon>Agaricomycetidae</taxon>
        <taxon>Agaricales</taxon>
        <taxon>Marasmiineae</taxon>
        <taxon>Omphalotaceae</taxon>
        <taxon>Collybiopsis</taxon>
    </lineage>
</organism>
<gene>
    <name evidence="1" type="ORF">D9757_012443</name>
</gene>
<keyword evidence="2" id="KW-1185">Reference proteome</keyword>
<accession>A0A8H5CWY2</accession>
<evidence type="ECO:0000313" key="1">
    <source>
        <dbReference type="EMBL" id="KAF5349472.1"/>
    </source>
</evidence>
<dbReference type="OrthoDB" id="2986625at2759"/>
<dbReference type="Proteomes" id="UP000518752">
    <property type="component" value="Unassembled WGS sequence"/>
</dbReference>
<evidence type="ECO:0000313" key="2">
    <source>
        <dbReference type="Proteomes" id="UP000518752"/>
    </source>
</evidence>
<reference evidence="1 2" key="1">
    <citation type="journal article" date="2020" name="ISME J.">
        <title>Uncovering the hidden diversity of litter-decomposition mechanisms in mushroom-forming fungi.</title>
        <authorList>
            <person name="Floudas D."/>
            <person name="Bentzer J."/>
            <person name="Ahren D."/>
            <person name="Johansson T."/>
            <person name="Persson P."/>
            <person name="Tunlid A."/>
        </authorList>
    </citation>
    <scope>NUCLEOTIDE SEQUENCE [LARGE SCALE GENOMIC DNA]</scope>
    <source>
        <strain evidence="1 2">CBS 406.79</strain>
    </source>
</reference>
<sequence length="186" mass="19934">MLLYLESALCKLKNLQSLIWHVGLTAGSMIEQEAAQRILDSLGPLQSLHTLVVIAHADIGSSYGPILNLSCFRNIKSFSVCFDSGLPSSLANAVRELIDVNALHLAALRIAATASSSVDLGNLLPEANHCCGCAICRYSASTFRIQERVTPPAVSSVLHSTVYHDQRLAGWDLGFASSRGNLDNSP</sequence>
<dbReference type="EMBL" id="JAACJN010000307">
    <property type="protein sequence ID" value="KAF5349472.1"/>
    <property type="molecule type" value="Genomic_DNA"/>
</dbReference>
<comment type="caution">
    <text evidence="1">The sequence shown here is derived from an EMBL/GenBank/DDBJ whole genome shotgun (WGS) entry which is preliminary data.</text>
</comment>
<name>A0A8H5CWY2_9AGAR</name>
<proteinExistence type="predicted"/>
<dbReference type="AlphaFoldDB" id="A0A8H5CWY2"/>